<dbReference type="SUPFAM" id="SSF54106">
    <property type="entry name" value="LysM domain"/>
    <property type="match status" value="1"/>
</dbReference>
<dbReference type="InterPro" id="IPR018392">
    <property type="entry name" value="LysM"/>
</dbReference>
<dbReference type="Pfam" id="PF06737">
    <property type="entry name" value="Transglycosylas"/>
    <property type="match status" value="1"/>
</dbReference>
<reference evidence="5 6" key="1">
    <citation type="submission" date="2019-10" db="EMBL/GenBank/DDBJ databases">
        <title>Streptomyces tenebrisbrunneis sp.nov., an endogenous actinomycete isolated from of Lycium ruthenicum.</title>
        <authorList>
            <person name="Ma L."/>
        </authorList>
    </citation>
    <scope>NUCLEOTIDE SEQUENCE [LARGE SCALE GENOMIC DNA]</scope>
    <source>
        <strain evidence="5 6">TRM 66187</strain>
    </source>
</reference>
<organism evidence="5 6">
    <name type="scientific">Streptomyces lycii</name>
    <dbReference type="NCBI Taxonomy" id="2654337"/>
    <lineage>
        <taxon>Bacteria</taxon>
        <taxon>Bacillati</taxon>
        <taxon>Actinomycetota</taxon>
        <taxon>Actinomycetes</taxon>
        <taxon>Kitasatosporales</taxon>
        <taxon>Streptomycetaceae</taxon>
        <taxon>Streptomyces</taxon>
    </lineage>
</organism>
<name>A0ABQ7FPB2_9ACTN</name>
<dbReference type="CDD" id="cd00118">
    <property type="entry name" value="LysM"/>
    <property type="match status" value="1"/>
</dbReference>
<evidence type="ECO:0000256" key="3">
    <source>
        <dbReference type="SAM" id="MobiDB-lite"/>
    </source>
</evidence>
<comment type="caution">
    <text evidence="5">The sequence shown here is derived from an EMBL/GenBank/DDBJ whole genome shotgun (WGS) entry which is preliminary data.</text>
</comment>
<keyword evidence="6" id="KW-1185">Reference proteome</keyword>
<feature type="domain" description="LysM" evidence="4">
    <location>
        <begin position="175"/>
        <end position="223"/>
    </location>
</feature>
<feature type="region of interest" description="Disordered" evidence="3">
    <location>
        <begin position="129"/>
        <end position="179"/>
    </location>
</feature>
<dbReference type="InterPro" id="IPR010618">
    <property type="entry name" value="RPF"/>
</dbReference>
<comment type="similarity">
    <text evidence="1">Belongs to the transglycosylase family. Rpf subfamily.</text>
</comment>
<proteinExistence type="inferred from homology"/>
<dbReference type="SMART" id="SM00257">
    <property type="entry name" value="LysM"/>
    <property type="match status" value="1"/>
</dbReference>
<protein>
    <submittedName>
        <fullName evidence="5">LysM peptidoglycan-binding domain-containing protein</fullName>
    </submittedName>
</protein>
<evidence type="ECO:0000256" key="1">
    <source>
        <dbReference type="ARBA" id="ARBA00010830"/>
    </source>
</evidence>
<evidence type="ECO:0000313" key="5">
    <source>
        <dbReference type="EMBL" id="KAF4410772.1"/>
    </source>
</evidence>
<evidence type="ECO:0000256" key="2">
    <source>
        <dbReference type="ARBA" id="ARBA00022801"/>
    </source>
</evidence>
<dbReference type="InterPro" id="IPR036779">
    <property type="entry name" value="LysM_dom_sf"/>
</dbReference>
<evidence type="ECO:0000313" key="6">
    <source>
        <dbReference type="Proteomes" id="UP000621266"/>
    </source>
</evidence>
<dbReference type="PROSITE" id="PS51782">
    <property type="entry name" value="LYSM"/>
    <property type="match status" value="1"/>
</dbReference>
<dbReference type="InterPro" id="IPR023346">
    <property type="entry name" value="Lysozyme-like_dom_sf"/>
</dbReference>
<accession>A0ABQ7FPB2</accession>
<dbReference type="CDD" id="cd13925">
    <property type="entry name" value="RPF"/>
    <property type="match status" value="1"/>
</dbReference>
<dbReference type="InterPro" id="IPR052196">
    <property type="entry name" value="Bact_Kbp"/>
</dbReference>
<dbReference type="Pfam" id="PF01476">
    <property type="entry name" value="LysM"/>
    <property type="match status" value="1"/>
</dbReference>
<dbReference type="Proteomes" id="UP000621266">
    <property type="component" value="Unassembled WGS sequence"/>
</dbReference>
<dbReference type="Gene3D" id="3.10.350.10">
    <property type="entry name" value="LysM domain"/>
    <property type="match status" value="1"/>
</dbReference>
<dbReference type="PANTHER" id="PTHR34700:SF4">
    <property type="entry name" value="PHAGE-LIKE ELEMENT PBSX PROTEIN XKDP"/>
    <property type="match status" value="1"/>
</dbReference>
<dbReference type="RefSeq" id="WP_156204960.1">
    <property type="nucleotide sequence ID" value="NZ_WHPN01000038.1"/>
</dbReference>
<evidence type="ECO:0000259" key="4">
    <source>
        <dbReference type="PROSITE" id="PS51782"/>
    </source>
</evidence>
<keyword evidence="2" id="KW-0378">Hydrolase</keyword>
<gene>
    <name evidence="5" type="ORF">GCU69_02080</name>
</gene>
<feature type="compositionally biased region" description="Gly residues" evidence="3">
    <location>
        <begin position="136"/>
        <end position="145"/>
    </location>
</feature>
<dbReference type="SUPFAM" id="SSF53955">
    <property type="entry name" value="Lysozyme-like"/>
    <property type="match status" value="1"/>
</dbReference>
<dbReference type="PANTHER" id="PTHR34700">
    <property type="entry name" value="POTASSIUM BINDING PROTEIN KBP"/>
    <property type="match status" value="1"/>
</dbReference>
<sequence length="224" mass="23054">MLLSGKGRHRKPADPVKPVRNIATAAGVAGAAAAIPFVGSGSAAAASVDTWEAVAQCESSGNWSINTGNGYYGGLQFAQSSWEAAGGTRYAPRADMATKEQQIATAERLLEIQGPQAWACAGAGGLTADGPAAGVDPGGSDGTADGGHETERPAGPEQQQEQARPGDATPQEARGKYEVREGDTLWSIAEAHGIEGGWQKLYELNGDIVDAPDVIYPGQKLRLA</sequence>
<dbReference type="EMBL" id="WHPN01000038">
    <property type="protein sequence ID" value="KAF4410772.1"/>
    <property type="molecule type" value="Genomic_DNA"/>
</dbReference>
<dbReference type="Gene3D" id="1.10.530.10">
    <property type="match status" value="1"/>
</dbReference>